<evidence type="ECO:0000313" key="2">
    <source>
        <dbReference type="EMBL" id="MBD2180447.1"/>
    </source>
</evidence>
<evidence type="ECO:0000256" key="1">
    <source>
        <dbReference type="SAM" id="SignalP"/>
    </source>
</evidence>
<dbReference type="EMBL" id="JACJPW010000008">
    <property type="protein sequence ID" value="MBD2180447.1"/>
    <property type="molecule type" value="Genomic_DNA"/>
</dbReference>
<gene>
    <name evidence="2" type="ORF">H6G03_04875</name>
</gene>
<keyword evidence="1" id="KW-0732">Signal</keyword>
<organism evidence="2 3">
    <name type="scientific">Aerosakkonema funiforme FACHB-1375</name>
    <dbReference type="NCBI Taxonomy" id="2949571"/>
    <lineage>
        <taxon>Bacteria</taxon>
        <taxon>Bacillati</taxon>
        <taxon>Cyanobacteriota</taxon>
        <taxon>Cyanophyceae</taxon>
        <taxon>Oscillatoriophycideae</taxon>
        <taxon>Aerosakkonematales</taxon>
        <taxon>Aerosakkonemataceae</taxon>
        <taxon>Aerosakkonema</taxon>
    </lineage>
</organism>
<evidence type="ECO:0000313" key="3">
    <source>
        <dbReference type="Proteomes" id="UP000641646"/>
    </source>
</evidence>
<reference evidence="2" key="2">
    <citation type="submission" date="2020-08" db="EMBL/GenBank/DDBJ databases">
        <authorList>
            <person name="Chen M."/>
            <person name="Teng W."/>
            <person name="Zhao L."/>
            <person name="Hu C."/>
            <person name="Zhou Y."/>
            <person name="Han B."/>
            <person name="Song L."/>
            <person name="Shu W."/>
        </authorList>
    </citation>
    <scope>NUCLEOTIDE SEQUENCE</scope>
    <source>
        <strain evidence="2">FACHB-1375</strain>
    </source>
</reference>
<comment type="caution">
    <text evidence="2">The sequence shown here is derived from an EMBL/GenBank/DDBJ whole genome shotgun (WGS) entry which is preliminary data.</text>
</comment>
<protein>
    <submittedName>
        <fullName evidence="2">Uncharacterized protein</fullName>
    </submittedName>
</protein>
<dbReference type="AlphaFoldDB" id="A0A926VCM9"/>
<accession>A0A926VCM9</accession>
<keyword evidence="3" id="KW-1185">Reference proteome</keyword>
<name>A0A926VCM9_9CYAN</name>
<proteinExistence type="predicted"/>
<sequence>MKTGQKIIATSVISAVLAGSALPALSARGTGDAATAHYTIETLPNGNYSFCSQNTSSDGLQTSPCFWFRKDGDRVVGYYFYPYTESSICIEGKVNHNTVTGEAMEKVWGLPEPPQPKGVEMKDGPGQGYLKISREKISNVSRSEVTGDYSASIRYRSAILHLAKFNLYNSGITPPLQNCAASIESLHKN</sequence>
<dbReference type="RefSeq" id="WP_190462650.1">
    <property type="nucleotide sequence ID" value="NZ_JACJPW010000008.1"/>
</dbReference>
<dbReference type="Proteomes" id="UP000641646">
    <property type="component" value="Unassembled WGS sequence"/>
</dbReference>
<reference evidence="2" key="1">
    <citation type="journal article" date="2015" name="ISME J.">
        <title>Draft Genome Sequence of Streptomyces incarnatus NRRL8089, which Produces the Nucleoside Antibiotic Sinefungin.</title>
        <authorList>
            <person name="Oshima K."/>
            <person name="Hattori M."/>
            <person name="Shimizu H."/>
            <person name="Fukuda K."/>
            <person name="Nemoto M."/>
            <person name="Inagaki K."/>
            <person name="Tamura T."/>
        </authorList>
    </citation>
    <scope>NUCLEOTIDE SEQUENCE</scope>
    <source>
        <strain evidence="2">FACHB-1375</strain>
    </source>
</reference>
<feature type="signal peptide" evidence="1">
    <location>
        <begin position="1"/>
        <end position="26"/>
    </location>
</feature>
<feature type="chain" id="PRO_5038010282" evidence="1">
    <location>
        <begin position="27"/>
        <end position="189"/>
    </location>
</feature>